<evidence type="ECO:0000256" key="5">
    <source>
        <dbReference type="RuleBase" id="RU363071"/>
    </source>
</evidence>
<proteinExistence type="inferred from homology"/>
<keyword evidence="8" id="KW-1185">Reference proteome</keyword>
<comment type="pathway">
    <text evidence="1 5">Metabolic intermediate biosynthesis; chorismate biosynthesis; chorismate from D-erythrose 4-phosphate and phosphoenolpyruvate: step 1/7.</text>
</comment>
<dbReference type="Proteomes" id="UP001527925">
    <property type="component" value="Unassembled WGS sequence"/>
</dbReference>
<evidence type="ECO:0000256" key="3">
    <source>
        <dbReference type="ARBA" id="ARBA00022679"/>
    </source>
</evidence>
<evidence type="ECO:0000313" key="8">
    <source>
        <dbReference type="Proteomes" id="UP001527925"/>
    </source>
</evidence>
<feature type="compositionally biased region" description="Low complexity" evidence="6">
    <location>
        <begin position="1"/>
        <end position="20"/>
    </location>
</feature>
<keyword evidence="5" id="KW-0028">Amino-acid biosynthesis</keyword>
<dbReference type="InterPro" id="IPR002480">
    <property type="entry name" value="DAHP_synth_2"/>
</dbReference>
<feature type="region of interest" description="Disordered" evidence="6">
    <location>
        <begin position="270"/>
        <end position="295"/>
    </location>
</feature>
<comment type="catalytic activity">
    <reaction evidence="4 5">
        <text>D-erythrose 4-phosphate + phosphoenolpyruvate + H2O = 7-phospho-2-dehydro-3-deoxy-D-arabino-heptonate + phosphate</text>
        <dbReference type="Rhea" id="RHEA:14717"/>
        <dbReference type="ChEBI" id="CHEBI:15377"/>
        <dbReference type="ChEBI" id="CHEBI:16897"/>
        <dbReference type="ChEBI" id="CHEBI:43474"/>
        <dbReference type="ChEBI" id="CHEBI:58394"/>
        <dbReference type="ChEBI" id="CHEBI:58702"/>
        <dbReference type="EC" id="2.5.1.54"/>
    </reaction>
</comment>
<dbReference type="PANTHER" id="PTHR21337:SF0">
    <property type="entry name" value="PHOSPHO-2-DEHYDRO-3-DEOXYHEPTONATE ALDOLASE"/>
    <property type="match status" value="1"/>
</dbReference>
<protein>
    <recommendedName>
        <fullName evidence="5">Phospho-2-dehydro-3-deoxyheptonate aldolase</fullName>
        <ecNumber evidence="5">2.5.1.54</ecNumber>
    </recommendedName>
</protein>
<feature type="region of interest" description="Disordered" evidence="6">
    <location>
        <begin position="1"/>
        <end position="23"/>
    </location>
</feature>
<comment type="caution">
    <text evidence="7">The sequence shown here is derived from an EMBL/GenBank/DDBJ whole genome shotgun (WGS) entry which is preliminary data.</text>
</comment>
<evidence type="ECO:0000256" key="6">
    <source>
        <dbReference type="SAM" id="MobiDB-lite"/>
    </source>
</evidence>
<comment type="similarity">
    <text evidence="2 5">Belongs to the class-II DAHP synthase family.</text>
</comment>
<dbReference type="EMBL" id="JADGIZ020000016">
    <property type="protein sequence ID" value="KAL2916489.1"/>
    <property type="molecule type" value="Genomic_DNA"/>
</dbReference>
<name>A0ABR4NAL5_9FUNG</name>
<dbReference type="Pfam" id="PF01474">
    <property type="entry name" value="DAHP_synth_2"/>
    <property type="match status" value="1"/>
</dbReference>
<feature type="compositionally biased region" description="Low complexity" evidence="6">
    <location>
        <begin position="285"/>
        <end position="295"/>
    </location>
</feature>
<dbReference type="SUPFAM" id="SSF51569">
    <property type="entry name" value="Aldolase"/>
    <property type="match status" value="1"/>
</dbReference>
<gene>
    <name evidence="7" type="ORF">HK105_203922</name>
</gene>
<dbReference type="InterPro" id="IPR013785">
    <property type="entry name" value="Aldolase_TIM"/>
</dbReference>
<evidence type="ECO:0000313" key="7">
    <source>
        <dbReference type="EMBL" id="KAL2916489.1"/>
    </source>
</evidence>
<keyword evidence="3 5" id="KW-0808">Transferase</keyword>
<sequence>MTETHPSTATPPSSSGWSPDSWRRKSVHQDVTYENPEHLKKVLDKLERLPPLVAPGEIEKLKGMLREVAEGKRFLLQGGDCAELFDYCSQEPIQNKLKVLLQMSLILVWGGRTKVVRIARMAGQYAKPRSKPVETIDGVEYTAFRGDNVNGMPLNEREPDPERLLGAYFHSAATVNYVRALLASDFADLHHPESWNLQEGQWSLEHVRNPYTRSEYREMVNQLQDALDFMQTIGAEGDKQATRTVDMFMSHEGLLLEYEARLTRECPVPRRVLDSAPPSPRPAKPSDASDAGSASGTQTKAFYNLGTHFLWIGDRTRQLTGAHVEYFKGIENPIGVKIGPSMRPEEIAPLLDILNPRREVGKVTLITRYGAGKVREYLPKHIAAVAASGHKVVWCCDPMHGNTETTASGLKTRRFDHIVRELSEAFEIHQECGSYLGGVHCELTGDPVTETIGGSMNLVEEDLSTNYQTFCDPRLNYNQSLDIAFLIAKFFKKQHSQ</sequence>
<keyword evidence="5" id="KW-0057">Aromatic amino acid biosynthesis</keyword>
<evidence type="ECO:0000256" key="4">
    <source>
        <dbReference type="ARBA" id="ARBA00047508"/>
    </source>
</evidence>
<dbReference type="Gene3D" id="3.20.20.70">
    <property type="entry name" value="Aldolase class I"/>
    <property type="match status" value="1"/>
</dbReference>
<evidence type="ECO:0000256" key="1">
    <source>
        <dbReference type="ARBA" id="ARBA00004688"/>
    </source>
</evidence>
<dbReference type="EC" id="2.5.1.54" evidence="5"/>
<reference evidence="7 8" key="1">
    <citation type="submission" date="2023-09" db="EMBL/GenBank/DDBJ databases">
        <title>Pangenome analysis of Batrachochytrium dendrobatidis and related Chytrids.</title>
        <authorList>
            <person name="Yacoub M.N."/>
            <person name="Stajich J.E."/>
            <person name="James T.Y."/>
        </authorList>
    </citation>
    <scope>NUCLEOTIDE SEQUENCE [LARGE SCALE GENOMIC DNA]</scope>
    <source>
        <strain evidence="7 8">JEL0888</strain>
    </source>
</reference>
<evidence type="ECO:0000256" key="2">
    <source>
        <dbReference type="ARBA" id="ARBA00008911"/>
    </source>
</evidence>
<accession>A0ABR4NAL5</accession>
<organism evidence="7 8">
    <name type="scientific">Polyrhizophydium stewartii</name>
    <dbReference type="NCBI Taxonomy" id="2732419"/>
    <lineage>
        <taxon>Eukaryota</taxon>
        <taxon>Fungi</taxon>
        <taxon>Fungi incertae sedis</taxon>
        <taxon>Chytridiomycota</taxon>
        <taxon>Chytridiomycota incertae sedis</taxon>
        <taxon>Chytridiomycetes</taxon>
        <taxon>Rhizophydiales</taxon>
        <taxon>Rhizophydiales incertae sedis</taxon>
        <taxon>Polyrhizophydium</taxon>
    </lineage>
</organism>
<dbReference type="PANTHER" id="PTHR21337">
    <property type="entry name" value="PHOSPHO-2-DEHYDRO-3-DEOXYHEPTONATE ALDOLASE 1, 2"/>
    <property type="match status" value="1"/>
</dbReference>